<accession>A0A941GGV3</accession>
<protein>
    <submittedName>
        <fullName evidence="2">Uncharacterized protein</fullName>
    </submittedName>
</protein>
<name>A0A941GGV3_NIACI</name>
<organism evidence="2">
    <name type="scientific">Niallia circulans</name>
    <name type="common">Bacillus circulans</name>
    <dbReference type="NCBI Taxonomy" id="1397"/>
    <lineage>
        <taxon>Bacteria</taxon>
        <taxon>Bacillati</taxon>
        <taxon>Bacillota</taxon>
        <taxon>Bacilli</taxon>
        <taxon>Bacillales</taxon>
        <taxon>Bacillaceae</taxon>
        <taxon>Niallia</taxon>
    </lineage>
</organism>
<gene>
    <name evidence="2" type="ORF">KD144_22820</name>
</gene>
<evidence type="ECO:0000256" key="1">
    <source>
        <dbReference type="SAM" id="Phobius"/>
    </source>
</evidence>
<keyword evidence="1" id="KW-1133">Transmembrane helix</keyword>
<dbReference type="EMBL" id="JAGTPX010000038">
    <property type="protein sequence ID" value="MBR8672369.1"/>
    <property type="molecule type" value="Genomic_DNA"/>
</dbReference>
<proteinExistence type="predicted"/>
<keyword evidence="1" id="KW-0472">Membrane</keyword>
<keyword evidence="1" id="KW-0812">Transmembrane</keyword>
<comment type="caution">
    <text evidence="2">The sequence shown here is derived from an EMBL/GenBank/DDBJ whole genome shotgun (WGS) entry which is preliminary data.</text>
</comment>
<feature type="transmembrane region" description="Helical" evidence="1">
    <location>
        <begin position="171"/>
        <end position="191"/>
    </location>
</feature>
<reference evidence="2" key="1">
    <citation type="submission" date="2021-04" db="EMBL/GenBank/DDBJ databases">
        <title>Genomic analysis of electroactive and textile dye degrading Bacillus circulans strain: DC10 isolated from constructed wetland-microbial fuel cells treating textile dye wastewaters.</title>
        <authorList>
            <person name="Patel D.U."/>
            <person name="Desai C.R."/>
        </authorList>
    </citation>
    <scope>NUCLEOTIDE SEQUENCE</scope>
    <source>
        <strain evidence="2">DC10</strain>
    </source>
</reference>
<feature type="transmembrane region" description="Helical" evidence="1">
    <location>
        <begin position="96"/>
        <end position="115"/>
    </location>
</feature>
<dbReference type="AlphaFoldDB" id="A0A941GGV3"/>
<feature type="transmembrane region" description="Helical" evidence="1">
    <location>
        <begin position="46"/>
        <end position="64"/>
    </location>
</feature>
<feature type="transmembrane region" description="Helical" evidence="1">
    <location>
        <begin position="144"/>
        <end position="165"/>
    </location>
</feature>
<feature type="transmembrane region" description="Helical" evidence="1">
    <location>
        <begin position="20"/>
        <end position="39"/>
    </location>
</feature>
<sequence length="197" mass="23141">MTILFLMIVNLLTGSDYPWSIYPLFAILIGAISIVFGVMGRHKQQAIYVTAILILFLVILNIMHTPNFPWFLFAIYPIVWWPILISLGTKAKSIQIAIIGSVCTIIYYFILNMFFAPNYLWFIYPTFAVLWWPLSVFHAKRKSFYLYSIHGSILISLFFIFVNIISSPDTIWAIYPIFAVLWWPLSMYYYFKKEKQS</sequence>
<feature type="transmembrane region" description="Helical" evidence="1">
    <location>
        <begin position="121"/>
        <end position="137"/>
    </location>
</feature>
<feature type="transmembrane region" description="Helical" evidence="1">
    <location>
        <begin position="70"/>
        <end position="89"/>
    </location>
</feature>
<evidence type="ECO:0000313" key="2">
    <source>
        <dbReference type="EMBL" id="MBR8672369.1"/>
    </source>
</evidence>